<evidence type="ECO:0000256" key="2">
    <source>
        <dbReference type="ARBA" id="ARBA00022741"/>
    </source>
</evidence>
<dbReference type="RefSeq" id="WP_134435687.1">
    <property type="nucleotide sequence ID" value="NZ_JAWZLG010000103.1"/>
</dbReference>
<proteinExistence type="inferred from homology"/>
<dbReference type="CDD" id="cd19481">
    <property type="entry name" value="RecA-like_protease"/>
    <property type="match status" value="1"/>
</dbReference>
<dbReference type="GO" id="GO:0005524">
    <property type="term" value="F:ATP binding"/>
    <property type="evidence" value="ECO:0007669"/>
    <property type="project" value="UniProtKB-KW"/>
</dbReference>
<dbReference type="Gene3D" id="3.40.50.300">
    <property type="entry name" value="P-loop containing nucleotide triphosphate hydrolases"/>
    <property type="match status" value="1"/>
</dbReference>
<protein>
    <submittedName>
        <fullName evidence="5">AAA family ATPase</fullName>
    </submittedName>
</protein>
<dbReference type="InterPro" id="IPR003593">
    <property type="entry name" value="AAA+_ATPase"/>
</dbReference>
<dbReference type="EMBL" id="SOML01000002">
    <property type="protein sequence ID" value="TFD97944.1"/>
    <property type="molecule type" value="Genomic_DNA"/>
</dbReference>
<reference evidence="5 6" key="1">
    <citation type="submission" date="2019-03" db="EMBL/GenBank/DDBJ databases">
        <title>San Antonio Military Medical Center submission to MRSN (WRAIR), pending publication.</title>
        <authorList>
            <person name="Blyth D.M."/>
            <person name="Mccarthy S.L."/>
            <person name="Schall S.E."/>
            <person name="Stam J.A."/>
            <person name="Ong A.C."/>
            <person name="Mcgann P.T."/>
        </authorList>
    </citation>
    <scope>NUCLEOTIDE SEQUENCE [LARGE SCALE GENOMIC DNA]</scope>
    <source>
        <strain evidence="5 6">MRSN571793</strain>
    </source>
</reference>
<organism evidence="5 6">
    <name type="scientific">Dysgonomonas capnocytophagoides</name>
    <dbReference type="NCBI Taxonomy" id="45254"/>
    <lineage>
        <taxon>Bacteria</taxon>
        <taxon>Pseudomonadati</taxon>
        <taxon>Bacteroidota</taxon>
        <taxon>Bacteroidia</taxon>
        <taxon>Bacteroidales</taxon>
        <taxon>Dysgonomonadaceae</taxon>
        <taxon>Dysgonomonas</taxon>
    </lineage>
</organism>
<evidence type="ECO:0000256" key="1">
    <source>
        <dbReference type="ARBA" id="ARBA00006914"/>
    </source>
</evidence>
<gene>
    <name evidence="5" type="ORF">E2605_04820</name>
</gene>
<keyword evidence="2" id="KW-0547">Nucleotide-binding</keyword>
<evidence type="ECO:0000313" key="6">
    <source>
        <dbReference type="Proteomes" id="UP000297861"/>
    </source>
</evidence>
<keyword evidence="3" id="KW-0067">ATP-binding</keyword>
<evidence type="ECO:0000256" key="3">
    <source>
        <dbReference type="ARBA" id="ARBA00022840"/>
    </source>
</evidence>
<dbReference type="InterPro" id="IPR050221">
    <property type="entry name" value="26S_Proteasome_ATPase"/>
</dbReference>
<sequence length="366" mass="41014">MKHKTNELSSDFLQLARIALTGRQQDVQLLLHRASKKFKDIYPELTNGLIGLLQESPTKAAPFRKHSESPLPVDLDSRLQLLRIEKDSLDHEPILSDEILDPIQQVLSERKMTNSLLRHGLLPTKSMLFTGPPGVGKTMAAKWVASKLGKPLLILDLAAVMSSFLGRTGNNIRHVLDYAKNTECVLLLDELDAIAKRRDDSSEIGELKRLVTVLLQEIDDWPSSGLLIAATNHPDLLDPAIWRRFEVVLTFKNPTKKQIEELVTSLLASEVKTPEIWGAILANTFNGKSFSDIERIITLTRKSAAINDIPLEKKIKDLLVVEDTLNHSERIKLACTLVDEGILSQRQAQELTGVARDTIRKNLKQK</sequence>
<dbReference type="AlphaFoldDB" id="A0A4Y8L715"/>
<evidence type="ECO:0000259" key="4">
    <source>
        <dbReference type="SMART" id="SM00382"/>
    </source>
</evidence>
<dbReference type="Proteomes" id="UP000297861">
    <property type="component" value="Unassembled WGS sequence"/>
</dbReference>
<comment type="caution">
    <text evidence="5">The sequence shown here is derived from an EMBL/GenBank/DDBJ whole genome shotgun (WGS) entry which is preliminary data.</text>
</comment>
<keyword evidence="6" id="KW-1185">Reference proteome</keyword>
<comment type="similarity">
    <text evidence="1">Belongs to the AAA ATPase family.</text>
</comment>
<dbReference type="SMART" id="SM00382">
    <property type="entry name" value="AAA"/>
    <property type="match status" value="1"/>
</dbReference>
<dbReference type="SUPFAM" id="SSF52540">
    <property type="entry name" value="P-loop containing nucleoside triphosphate hydrolases"/>
    <property type="match status" value="1"/>
</dbReference>
<accession>A0A4Y8L715</accession>
<evidence type="ECO:0000313" key="5">
    <source>
        <dbReference type="EMBL" id="TFD97944.1"/>
    </source>
</evidence>
<dbReference type="OrthoDB" id="7438987at2"/>
<dbReference type="InterPro" id="IPR003959">
    <property type="entry name" value="ATPase_AAA_core"/>
</dbReference>
<dbReference type="InterPro" id="IPR027417">
    <property type="entry name" value="P-loop_NTPase"/>
</dbReference>
<dbReference type="GO" id="GO:0016887">
    <property type="term" value="F:ATP hydrolysis activity"/>
    <property type="evidence" value="ECO:0007669"/>
    <property type="project" value="InterPro"/>
</dbReference>
<name>A0A4Y8L715_9BACT</name>
<dbReference type="Pfam" id="PF00004">
    <property type="entry name" value="AAA"/>
    <property type="match status" value="1"/>
</dbReference>
<feature type="domain" description="AAA+ ATPase" evidence="4">
    <location>
        <begin position="123"/>
        <end position="255"/>
    </location>
</feature>
<dbReference type="PANTHER" id="PTHR23073">
    <property type="entry name" value="26S PROTEASOME REGULATORY SUBUNIT"/>
    <property type="match status" value="1"/>
</dbReference>